<evidence type="ECO:0000256" key="1">
    <source>
        <dbReference type="ARBA" id="ARBA00004514"/>
    </source>
</evidence>
<dbReference type="InterPro" id="IPR008622">
    <property type="entry name" value="FliT"/>
</dbReference>
<comment type="similarity">
    <text evidence="6">Belongs to the bacillales FliT family.</text>
</comment>
<keyword evidence="4" id="KW-0143">Chaperone</keyword>
<name>A0A9P1KWP2_PARSO</name>
<keyword evidence="3" id="KW-1005">Bacterial flagellum biogenesis</keyword>
<comment type="function">
    <text evidence="5">May act as an export chaperone for the filament capping protein FliD.</text>
</comment>
<evidence type="ECO:0000256" key="6">
    <source>
        <dbReference type="ARBA" id="ARBA00093785"/>
    </source>
</evidence>
<dbReference type="AlphaFoldDB" id="A0A9P1KWP2"/>
<evidence type="ECO:0000313" key="9">
    <source>
        <dbReference type="Proteomes" id="UP000049685"/>
    </source>
</evidence>
<dbReference type="EMBL" id="CDNY01000024">
    <property type="protein sequence ID" value="CEN31577.1"/>
    <property type="molecule type" value="Genomic_DNA"/>
</dbReference>
<organism evidence="8 9">
    <name type="scientific">Paraclostridium sordellii</name>
    <name type="common">Clostridium sordellii</name>
    <dbReference type="NCBI Taxonomy" id="1505"/>
    <lineage>
        <taxon>Bacteria</taxon>
        <taxon>Bacillati</taxon>
        <taxon>Bacillota</taxon>
        <taxon>Clostridia</taxon>
        <taxon>Peptostreptococcales</taxon>
        <taxon>Peptostreptococcaceae</taxon>
        <taxon>Paraclostridium</taxon>
    </lineage>
</organism>
<comment type="caution">
    <text evidence="8">The sequence shown here is derived from an EMBL/GenBank/DDBJ whole genome shotgun (WGS) entry which is preliminary data.</text>
</comment>
<evidence type="ECO:0000256" key="5">
    <source>
        <dbReference type="ARBA" id="ARBA00093765"/>
    </source>
</evidence>
<accession>A0A9P1KWP2</accession>
<evidence type="ECO:0000256" key="4">
    <source>
        <dbReference type="ARBA" id="ARBA00023186"/>
    </source>
</evidence>
<evidence type="ECO:0000256" key="7">
    <source>
        <dbReference type="ARBA" id="ARBA00093797"/>
    </source>
</evidence>
<reference evidence="9" key="1">
    <citation type="submission" date="2015-01" db="EMBL/GenBank/DDBJ databases">
        <authorList>
            <person name="Aslett A.Martin."/>
            <person name="De Silva Nishadi"/>
        </authorList>
    </citation>
    <scope>NUCLEOTIDE SEQUENCE [LARGE SCALE GENOMIC DNA]</scope>
    <source>
        <strain evidence="9">UMC4404</strain>
    </source>
</reference>
<dbReference type="Pfam" id="PF05400">
    <property type="entry name" value="FliT"/>
    <property type="match status" value="1"/>
</dbReference>
<proteinExistence type="inferred from homology"/>
<sequence>MKELAKKYKEISLDIIKNLEKDDSYDVNILLDRRQEILDSVNDRNLFKEILVEDSILEIDEKIHFLLKEKMIKVKMEIKEHKKSIQANNSYVSFSKEKLNIFNKKV</sequence>
<dbReference type="Proteomes" id="UP000049685">
    <property type="component" value="Unassembled WGS sequence"/>
</dbReference>
<protein>
    <recommendedName>
        <fullName evidence="7">Flagellar protein FliT</fullName>
    </recommendedName>
</protein>
<gene>
    <name evidence="8" type="ORF">UMC4404_21601</name>
</gene>
<comment type="subcellular location">
    <subcellularLocation>
        <location evidence="1">Cytoplasm</location>
        <location evidence="1">Cytosol</location>
    </subcellularLocation>
</comment>
<dbReference type="RefSeq" id="WP_057555497.1">
    <property type="nucleotide sequence ID" value="NZ_CDNM01000025.1"/>
</dbReference>
<evidence type="ECO:0000256" key="2">
    <source>
        <dbReference type="ARBA" id="ARBA00022490"/>
    </source>
</evidence>
<keyword evidence="2" id="KW-0963">Cytoplasm</keyword>
<evidence type="ECO:0000256" key="3">
    <source>
        <dbReference type="ARBA" id="ARBA00022795"/>
    </source>
</evidence>
<evidence type="ECO:0000313" key="8">
    <source>
        <dbReference type="EMBL" id="CEN31577.1"/>
    </source>
</evidence>